<evidence type="ECO:0000256" key="7">
    <source>
        <dbReference type="RuleBase" id="RU003653"/>
    </source>
</evidence>
<dbReference type="InterPro" id="IPR036005">
    <property type="entry name" value="Creatinase/aminopeptidase-like"/>
</dbReference>
<proteinExistence type="inferred from homology"/>
<dbReference type="AlphaFoldDB" id="A0A350H8D3"/>
<dbReference type="Pfam" id="PF00557">
    <property type="entry name" value="Peptidase_M24"/>
    <property type="match status" value="1"/>
</dbReference>
<evidence type="ECO:0000313" key="10">
    <source>
        <dbReference type="Proteomes" id="UP000264062"/>
    </source>
</evidence>
<feature type="binding site" evidence="6">
    <location>
        <position position="106"/>
    </location>
    <ligand>
        <name>a divalent metal cation</name>
        <dbReference type="ChEBI" id="CHEBI:60240"/>
        <label>1</label>
    </ligand>
</feature>
<keyword evidence="5 6" id="KW-0378">Hydrolase</keyword>
<comment type="cofactor">
    <cofactor evidence="6">
        <name>Co(2+)</name>
        <dbReference type="ChEBI" id="CHEBI:48828"/>
    </cofactor>
    <cofactor evidence="6">
        <name>Zn(2+)</name>
        <dbReference type="ChEBI" id="CHEBI:29105"/>
    </cofactor>
    <cofactor evidence="6">
        <name>Mn(2+)</name>
        <dbReference type="ChEBI" id="CHEBI:29035"/>
    </cofactor>
    <cofactor evidence="6">
        <name>Fe(2+)</name>
        <dbReference type="ChEBI" id="CHEBI:29033"/>
    </cofactor>
    <text evidence="6">Binds 2 divalent metal cations per subunit. Has a high-affinity and a low affinity metal-binding site. The true nature of the physiological cofactor is under debate. The enzyme is active with cobalt, zinc, manganese or divalent iron ions. Most likely, methionine aminopeptidases function as mononuclear Fe(2+)-metalloproteases under physiological conditions, and the catalytically relevant metal-binding site has been assigned to the histidine-containing high-affinity site.</text>
</comment>
<dbReference type="PRINTS" id="PR00599">
    <property type="entry name" value="MAPEPTIDASE"/>
</dbReference>
<reference evidence="9 10" key="1">
    <citation type="journal article" date="2018" name="Nat. Biotechnol.">
        <title>A standardized bacterial taxonomy based on genome phylogeny substantially revises the tree of life.</title>
        <authorList>
            <person name="Parks D.H."/>
            <person name="Chuvochina M."/>
            <person name="Waite D.W."/>
            <person name="Rinke C."/>
            <person name="Skarshewski A."/>
            <person name="Chaumeil P.A."/>
            <person name="Hugenholtz P."/>
        </authorList>
    </citation>
    <scope>NUCLEOTIDE SEQUENCE [LARGE SCALE GENOMIC DNA]</scope>
    <source>
        <strain evidence="9">UBA9956</strain>
    </source>
</reference>
<dbReference type="PANTHER" id="PTHR43330">
    <property type="entry name" value="METHIONINE AMINOPEPTIDASE"/>
    <property type="match status" value="1"/>
</dbReference>
<keyword evidence="2 6" id="KW-0031">Aminopeptidase</keyword>
<sequence length="248" mass="27628">MIQIKTDKEIILMRESGKILGEILSLTKEFIESGMTTMDVEMNIRRLLRDRRVKSPFLGYKNYPAASCISVNEEVVHGIPSKEKIINAGDIVSVDLGVIYKGYITDATRTFIVPVADEESVKLVNATKEAFFAGAEMAVEGNHLYDISNEIERVIKNNGFSLVREFVSHGVGRVLHEEPFFLNFGKKGTGPELKKNMTLAIEPMVNAGIYNVKIKENGWTAVTSDGRRSGHYENTVVVGIEKSEIITE</sequence>
<feature type="binding site" evidence="6">
    <location>
        <position position="176"/>
    </location>
    <ligand>
        <name>substrate</name>
    </ligand>
</feature>
<dbReference type="GO" id="GO:0070006">
    <property type="term" value="F:metalloaminopeptidase activity"/>
    <property type="evidence" value="ECO:0007669"/>
    <property type="project" value="UniProtKB-UniRule"/>
</dbReference>
<dbReference type="GO" id="GO:0005829">
    <property type="term" value="C:cytosol"/>
    <property type="evidence" value="ECO:0007669"/>
    <property type="project" value="TreeGrafter"/>
</dbReference>
<dbReference type="InterPro" id="IPR001714">
    <property type="entry name" value="Pept_M24_MAP"/>
</dbReference>
<name>A0A350H8D3_UNCW3</name>
<dbReference type="InterPro" id="IPR002467">
    <property type="entry name" value="Pept_M24A_MAP1"/>
</dbReference>
<feature type="binding site" evidence="6">
    <location>
        <position position="233"/>
    </location>
    <ligand>
        <name>a divalent metal cation</name>
        <dbReference type="ChEBI" id="CHEBI:60240"/>
        <label>1</label>
    </ligand>
</feature>
<evidence type="ECO:0000256" key="4">
    <source>
        <dbReference type="ARBA" id="ARBA00022723"/>
    </source>
</evidence>
<feature type="binding site" evidence="6">
    <location>
        <position position="77"/>
    </location>
    <ligand>
        <name>substrate</name>
    </ligand>
</feature>
<dbReference type="InterPro" id="IPR000994">
    <property type="entry name" value="Pept_M24"/>
</dbReference>
<dbReference type="GO" id="GO:0004239">
    <property type="term" value="F:initiator methionyl aminopeptidase activity"/>
    <property type="evidence" value="ECO:0007669"/>
    <property type="project" value="UniProtKB-UniRule"/>
</dbReference>
<evidence type="ECO:0000256" key="5">
    <source>
        <dbReference type="ARBA" id="ARBA00022801"/>
    </source>
</evidence>
<feature type="domain" description="Peptidase M24" evidence="8">
    <location>
        <begin position="12"/>
        <end position="238"/>
    </location>
</feature>
<dbReference type="EC" id="3.4.11.18" evidence="6 7"/>
<keyword evidence="3 6" id="KW-0645">Protease</keyword>
<feature type="binding site" evidence="6">
    <location>
        <position position="169"/>
    </location>
    <ligand>
        <name>a divalent metal cation</name>
        <dbReference type="ChEBI" id="CHEBI:60240"/>
        <label>2</label>
        <note>catalytic</note>
    </ligand>
</feature>
<evidence type="ECO:0000313" key="9">
    <source>
        <dbReference type="EMBL" id="HAV91799.1"/>
    </source>
</evidence>
<organism evidence="9 10">
    <name type="scientific">candidate division WOR-3 bacterium</name>
    <dbReference type="NCBI Taxonomy" id="2052148"/>
    <lineage>
        <taxon>Bacteria</taxon>
        <taxon>Bacteria division WOR-3</taxon>
    </lineage>
</organism>
<dbReference type="GO" id="GO:0046872">
    <property type="term" value="F:metal ion binding"/>
    <property type="evidence" value="ECO:0007669"/>
    <property type="project" value="UniProtKB-UniRule"/>
</dbReference>
<feature type="binding site" evidence="6">
    <location>
        <position position="95"/>
    </location>
    <ligand>
        <name>a divalent metal cation</name>
        <dbReference type="ChEBI" id="CHEBI:60240"/>
        <label>1</label>
    </ligand>
</feature>
<dbReference type="PANTHER" id="PTHR43330:SF27">
    <property type="entry name" value="METHIONINE AMINOPEPTIDASE"/>
    <property type="match status" value="1"/>
</dbReference>
<evidence type="ECO:0000256" key="3">
    <source>
        <dbReference type="ARBA" id="ARBA00022670"/>
    </source>
</evidence>
<feature type="binding site" evidence="6">
    <location>
        <position position="233"/>
    </location>
    <ligand>
        <name>a divalent metal cation</name>
        <dbReference type="ChEBI" id="CHEBI:60240"/>
        <label>2</label>
        <note>catalytic</note>
    </ligand>
</feature>
<dbReference type="CDD" id="cd01086">
    <property type="entry name" value="MetAP1"/>
    <property type="match status" value="1"/>
</dbReference>
<dbReference type="GO" id="GO:0006508">
    <property type="term" value="P:proteolysis"/>
    <property type="evidence" value="ECO:0007669"/>
    <property type="project" value="UniProtKB-KW"/>
</dbReference>
<evidence type="ECO:0000256" key="1">
    <source>
        <dbReference type="ARBA" id="ARBA00002521"/>
    </source>
</evidence>
<evidence type="ECO:0000256" key="2">
    <source>
        <dbReference type="ARBA" id="ARBA00022438"/>
    </source>
</evidence>
<dbReference type="Gene3D" id="3.90.230.10">
    <property type="entry name" value="Creatinase/methionine aminopeptidase superfamily"/>
    <property type="match status" value="1"/>
</dbReference>
<feature type="binding site" evidence="6">
    <location>
        <position position="202"/>
    </location>
    <ligand>
        <name>a divalent metal cation</name>
        <dbReference type="ChEBI" id="CHEBI:60240"/>
        <label>2</label>
        <note>catalytic</note>
    </ligand>
</feature>
<comment type="subunit">
    <text evidence="6">Monomer.</text>
</comment>
<feature type="binding site" evidence="6">
    <location>
        <position position="106"/>
    </location>
    <ligand>
        <name>a divalent metal cation</name>
        <dbReference type="ChEBI" id="CHEBI:60240"/>
        <label>2</label>
        <note>catalytic</note>
    </ligand>
</feature>
<dbReference type="NCBIfam" id="TIGR00500">
    <property type="entry name" value="met_pdase_I"/>
    <property type="match status" value="1"/>
</dbReference>
<comment type="caution">
    <text evidence="9">The sequence shown here is derived from an EMBL/GenBank/DDBJ whole genome shotgun (WGS) entry which is preliminary data.</text>
</comment>
<comment type="catalytic activity">
    <reaction evidence="6 7">
        <text>Release of N-terminal amino acids, preferentially methionine, from peptides and arylamides.</text>
        <dbReference type="EC" id="3.4.11.18"/>
    </reaction>
</comment>
<evidence type="ECO:0000259" key="8">
    <source>
        <dbReference type="Pfam" id="PF00557"/>
    </source>
</evidence>
<gene>
    <name evidence="6 9" type="primary">map</name>
    <name evidence="9" type="ORF">DCW38_01280</name>
</gene>
<evidence type="ECO:0000256" key="6">
    <source>
        <dbReference type="HAMAP-Rule" id="MF_01974"/>
    </source>
</evidence>
<dbReference type="EMBL" id="DMZY01000041">
    <property type="protein sequence ID" value="HAV91799.1"/>
    <property type="molecule type" value="Genomic_DNA"/>
</dbReference>
<dbReference type="SUPFAM" id="SSF55920">
    <property type="entry name" value="Creatinase/aminopeptidase"/>
    <property type="match status" value="1"/>
</dbReference>
<keyword evidence="4 6" id="KW-0479">Metal-binding</keyword>
<protein>
    <recommendedName>
        <fullName evidence="6 7">Methionine aminopeptidase</fullName>
        <shortName evidence="6">MAP</shortName>
        <shortName evidence="6">MetAP</shortName>
        <ecNumber evidence="6 7">3.4.11.18</ecNumber>
    </recommendedName>
    <alternativeName>
        <fullName evidence="6">Peptidase M</fullName>
    </alternativeName>
</protein>
<accession>A0A350H8D3</accession>
<comment type="function">
    <text evidence="1 6">Removes the N-terminal methionine from nascent proteins. The N-terminal methionine is often cleaved when the second residue in the primary sequence is small and uncharged (Met-Ala-, Cys, Gly, Pro, Ser, Thr, or Val). Requires deformylation of the N(alpha)-formylated initiator methionine before it can be hydrolyzed.</text>
</comment>
<comment type="similarity">
    <text evidence="6">Belongs to the peptidase M24A family. Methionine aminopeptidase type 1 subfamily.</text>
</comment>
<dbReference type="Proteomes" id="UP000264062">
    <property type="component" value="Unassembled WGS sequence"/>
</dbReference>
<dbReference type="HAMAP" id="MF_01974">
    <property type="entry name" value="MetAP_1"/>
    <property type="match status" value="1"/>
</dbReference>